<evidence type="ECO:0000256" key="4">
    <source>
        <dbReference type="ARBA" id="ARBA00022475"/>
    </source>
</evidence>
<dbReference type="OrthoDB" id="9811975at2"/>
<gene>
    <name evidence="8" type="ORF">CCR94_00405</name>
</gene>
<protein>
    <submittedName>
        <fullName evidence="8">Fe3+-siderophore ABC transporter permease</fullName>
    </submittedName>
</protein>
<keyword evidence="5" id="KW-0812">Transmembrane</keyword>
<dbReference type="AlphaFoldDB" id="A0A2S6NH87"/>
<organism evidence="8 9">
    <name type="scientific">Rhodoblastus sphagnicola</name>
    <dbReference type="NCBI Taxonomy" id="333368"/>
    <lineage>
        <taxon>Bacteria</taxon>
        <taxon>Pseudomonadati</taxon>
        <taxon>Pseudomonadota</taxon>
        <taxon>Alphaproteobacteria</taxon>
        <taxon>Hyphomicrobiales</taxon>
        <taxon>Rhodoblastaceae</taxon>
        <taxon>Rhodoblastus</taxon>
    </lineage>
</organism>
<keyword evidence="6" id="KW-1133">Transmembrane helix</keyword>
<dbReference type="GO" id="GO:0033214">
    <property type="term" value="P:siderophore-iron import into cell"/>
    <property type="evidence" value="ECO:0007669"/>
    <property type="project" value="TreeGrafter"/>
</dbReference>
<keyword evidence="9" id="KW-1185">Reference proteome</keyword>
<evidence type="ECO:0000256" key="3">
    <source>
        <dbReference type="ARBA" id="ARBA00022448"/>
    </source>
</evidence>
<dbReference type="GO" id="GO:0005886">
    <property type="term" value="C:plasma membrane"/>
    <property type="evidence" value="ECO:0007669"/>
    <property type="project" value="UniProtKB-SubCell"/>
</dbReference>
<dbReference type="FunFam" id="1.10.3470.10:FF:000001">
    <property type="entry name" value="Vitamin B12 ABC transporter permease BtuC"/>
    <property type="match status" value="1"/>
</dbReference>
<evidence type="ECO:0000256" key="7">
    <source>
        <dbReference type="ARBA" id="ARBA00023136"/>
    </source>
</evidence>
<evidence type="ECO:0000256" key="6">
    <source>
        <dbReference type="ARBA" id="ARBA00022989"/>
    </source>
</evidence>
<name>A0A2S6NH87_9HYPH</name>
<dbReference type="SUPFAM" id="SSF81345">
    <property type="entry name" value="ABC transporter involved in vitamin B12 uptake, BtuC"/>
    <property type="match status" value="1"/>
</dbReference>
<evidence type="ECO:0000313" key="8">
    <source>
        <dbReference type="EMBL" id="PPQ33961.1"/>
    </source>
</evidence>
<keyword evidence="3" id="KW-0813">Transport</keyword>
<dbReference type="GO" id="GO:0022857">
    <property type="term" value="F:transmembrane transporter activity"/>
    <property type="evidence" value="ECO:0007669"/>
    <property type="project" value="InterPro"/>
</dbReference>
<keyword evidence="7" id="KW-0472">Membrane</keyword>
<evidence type="ECO:0000256" key="5">
    <source>
        <dbReference type="ARBA" id="ARBA00022692"/>
    </source>
</evidence>
<evidence type="ECO:0000313" key="9">
    <source>
        <dbReference type="Proteomes" id="UP000239089"/>
    </source>
</evidence>
<dbReference type="PANTHER" id="PTHR30472:SF70">
    <property type="entry name" value="MOLYBDATE IMPORT SYSTEM PERMEASE PROTEIN MOLB"/>
    <property type="match status" value="1"/>
</dbReference>
<dbReference type="CDD" id="cd06550">
    <property type="entry name" value="TM_ABC_iron-siderophores_like"/>
    <property type="match status" value="1"/>
</dbReference>
<comment type="subcellular location">
    <subcellularLocation>
        <location evidence="1">Cell membrane</location>
        <topology evidence="1">Multi-pass membrane protein</topology>
    </subcellularLocation>
</comment>
<sequence>MNLATPEAATPFRPGWPRLGGWFLALAALIALFLGSLMVGRFSLSPHDAFTALLAAVFPIDAPSADAAAVMIKVRLPRILTAMTVGMALATSGAAFQGVFRNPLVSPDILGVAHGAGFGAALAILFGWSGLALQATAFACGLAAVALAYGLARRQSADGATLLVMVLSGMIVGTLFSAGVALIKFVADPANTLPAITFWLMGSLGSVSSRDLQLVAGPVLVGVSTLMLLRWRLNALCFGDDEARALGVSVARLRLVVIVAATLMTAACVSISGVIGLVGLIVPHLARLIVGPNYRVLLPASALLGAGFLLAVDDFARVLSASEVPLGILTSLLGAPFFLMLLSNVRKGWS</sequence>
<proteinExistence type="inferred from homology"/>
<dbReference type="Pfam" id="PF01032">
    <property type="entry name" value="FecCD"/>
    <property type="match status" value="1"/>
</dbReference>
<reference evidence="8 9" key="1">
    <citation type="journal article" date="2018" name="Arch. Microbiol.">
        <title>New insights into the metabolic potential of the phototrophic purple bacterium Rhodopila globiformis DSM 161(T) from its draft genome sequence and evidence for a vanadium-dependent nitrogenase.</title>
        <authorList>
            <person name="Imhoff J.F."/>
            <person name="Rahn T."/>
            <person name="Kunzel S."/>
            <person name="Neulinger S.C."/>
        </authorList>
    </citation>
    <scope>NUCLEOTIDE SEQUENCE [LARGE SCALE GENOMIC DNA]</scope>
    <source>
        <strain evidence="8 9">DSM 16996</strain>
    </source>
</reference>
<evidence type="ECO:0000256" key="2">
    <source>
        <dbReference type="ARBA" id="ARBA00007935"/>
    </source>
</evidence>
<dbReference type="RefSeq" id="WP_104505924.1">
    <property type="nucleotide sequence ID" value="NZ_JACIGC010000048.1"/>
</dbReference>
<dbReference type="Gene3D" id="1.10.3470.10">
    <property type="entry name" value="ABC transporter involved in vitamin B12 uptake, BtuC"/>
    <property type="match status" value="1"/>
</dbReference>
<comment type="similarity">
    <text evidence="2">Belongs to the binding-protein-dependent transport system permease family. FecCD subfamily.</text>
</comment>
<dbReference type="PANTHER" id="PTHR30472">
    <property type="entry name" value="FERRIC ENTEROBACTIN TRANSPORT SYSTEM PERMEASE PROTEIN"/>
    <property type="match status" value="1"/>
</dbReference>
<dbReference type="InterPro" id="IPR037294">
    <property type="entry name" value="ABC_BtuC-like"/>
</dbReference>
<accession>A0A2S6NH87</accession>
<comment type="caution">
    <text evidence="8">The sequence shown here is derived from an EMBL/GenBank/DDBJ whole genome shotgun (WGS) entry which is preliminary data.</text>
</comment>
<keyword evidence="4" id="KW-1003">Cell membrane</keyword>
<dbReference type="InterPro" id="IPR000522">
    <property type="entry name" value="ABC_transptr_permease_BtuC"/>
</dbReference>
<dbReference type="Proteomes" id="UP000239089">
    <property type="component" value="Unassembled WGS sequence"/>
</dbReference>
<dbReference type="EMBL" id="NHSJ01000009">
    <property type="protein sequence ID" value="PPQ33961.1"/>
    <property type="molecule type" value="Genomic_DNA"/>
</dbReference>
<evidence type="ECO:0000256" key="1">
    <source>
        <dbReference type="ARBA" id="ARBA00004651"/>
    </source>
</evidence>